<evidence type="ECO:0000313" key="2">
    <source>
        <dbReference type="Proteomes" id="UP001497453"/>
    </source>
</evidence>
<dbReference type="InterPro" id="IPR043132">
    <property type="entry name" value="BCAT-like_C"/>
</dbReference>
<evidence type="ECO:0000313" key="1">
    <source>
        <dbReference type="EMBL" id="CAL1694542.1"/>
    </source>
</evidence>
<gene>
    <name evidence="1" type="ORF">GFSPODELE1_LOCUS356</name>
</gene>
<sequence length="282" mass="30980">MSATMSTDTEPYELLTSTRYDLQLLGLEWNTVANDDTPSAYMLLPYHIDRLRDAAKQHGWTNCLDGLTEDALQEACDAAVEAASEEHPGKPFRVCQHLSPITQVVEAIGFSKVRVTLSRAGRLSATAFPVEPLPTSDPLEPSSVPEHVFRLDTEPTEPSLYTSTKTTRRGHYDAARARTNLPLLTTPAGRYSDVILHTPAGELSETSIRNLAIRRDGQWLTPNAKSSGCLSGVMRRLLLEQGKWIEAAEGQLRKDDLVDGEIVMTANGVEGCRLGTVVLHSR</sequence>
<accession>A0ABP1CKA9</accession>
<dbReference type="EMBL" id="OZ037944">
    <property type="protein sequence ID" value="CAL1694542.1"/>
    <property type="molecule type" value="Genomic_DNA"/>
</dbReference>
<dbReference type="Gene3D" id="3.30.470.10">
    <property type="match status" value="1"/>
</dbReference>
<dbReference type="SUPFAM" id="SSF56752">
    <property type="entry name" value="D-aminoacid aminotransferase-like PLP-dependent enzymes"/>
    <property type="match status" value="1"/>
</dbReference>
<name>A0ABP1CKA9_9APHY</name>
<evidence type="ECO:0008006" key="3">
    <source>
        <dbReference type="Google" id="ProtNLM"/>
    </source>
</evidence>
<dbReference type="Proteomes" id="UP001497453">
    <property type="component" value="Chromosome 1"/>
</dbReference>
<dbReference type="Pfam" id="PF01063">
    <property type="entry name" value="Aminotran_4"/>
    <property type="match status" value="1"/>
</dbReference>
<dbReference type="InterPro" id="IPR036038">
    <property type="entry name" value="Aminotransferase-like"/>
</dbReference>
<proteinExistence type="predicted"/>
<dbReference type="InterPro" id="IPR001544">
    <property type="entry name" value="Aminotrans_IV"/>
</dbReference>
<dbReference type="Gene3D" id="3.20.10.10">
    <property type="entry name" value="D-amino Acid Aminotransferase, subunit A, domain 2"/>
    <property type="match status" value="1"/>
</dbReference>
<keyword evidence="2" id="KW-1185">Reference proteome</keyword>
<protein>
    <recommendedName>
        <fullName evidence="3">Aminodeoxychorismate lyase</fullName>
    </recommendedName>
</protein>
<organism evidence="1 2">
    <name type="scientific">Somion occarium</name>
    <dbReference type="NCBI Taxonomy" id="3059160"/>
    <lineage>
        <taxon>Eukaryota</taxon>
        <taxon>Fungi</taxon>
        <taxon>Dikarya</taxon>
        <taxon>Basidiomycota</taxon>
        <taxon>Agaricomycotina</taxon>
        <taxon>Agaricomycetes</taxon>
        <taxon>Polyporales</taxon>
        <taxon>Cerrenaceae</taxon>
        <taxon>Somion</taxon>
    </lineage>
</organism>
<dbReference type="InterPro" id="IPR043131">
    <property type="entry name" value="BCAT-like_N"/>
</dbReference>
<reference evidence="2" key="1">
    <citation type="submission" date="2024-04" db="EMBL/GenBank/DDBJ databases">
        <authorList>
            <person name="Shaw F."/>
            <person name="Minotto A."/>
        </authorList>
    </citation>
    <scope>NUCLEOTIDE SEQUENCE [LARGE SCALE GENOMIC DNA]</scope>
</reference>